<evidence type="ECO:0000313" key="3">
    <source>
        <dbReference type="EMBL" id="CAB4223270.1"/>
    </source>
</evidence>
<reference evidence="1" key="1">
    <citation type="submission" date="2020-05" db="EMBL/GenBank/DDBJ databases">
        <authorList>
            <person name="Chiriac C."/>
            <person name="Salcher M."/>
            <person name="Ghai R."/>
            <person name="Kavagutti S V."/>
        </authorList>
    </citation>
    <scope>NUCLEOTIDE SEQUENCE</scope>
</reference>
<organism evidence="1">
    <name type="scientific">uncultured Caudovirales phage</name>
    <dbReference type="NCBI Taxonomy" id="2100421"/>
    <lineage>
        <taxon>Viruses</taxon>
        <taxon>Duplodnaviria</taxon>
        <taxon>Heunggongvirae</taxon>
        <taxon>Uroviricota</taxon>
        <taxon>Caudoviricetes</taxon>
        <taxon>Peduoviridae</taxon>
        <taxon>Maltschvirus</taxon>
        <taxon>Maltschvirus maltsch</taxon>
    </lineage>
</organism>
<sequence length="231" mass="23288">MAVALTNKTSGENEAATTANNTASVTLATGDLLIVRTGAFRSAGSLVAPSSITWNGNNLTSLVARDLIAGFSHESIWYYQVSSGGSAVVTINYATAPDSVMWCVDVATGHDTAVLFRDNDSAGFAGGASPTITMTSVSGDYAVDIAGFAFAAATAFGPAGGQTQDYETDLAGDPTGYGCGSKAATGTTITMNYSGSFGSDACILGAVIQQSPPPAGASRARQSLFLTHIAA</sequence>
<evidence type="ECO:0000313" key="1">
    <source>
        <dbReference type="EMBL" id="CAB4176412.1"/>
    </source>
</evidence>
<gene>
    <name evidence="2" type="ORF">UFOVP1425_31</name>
    <name evidence="3" type="ORF">UFOVP1672_9</name>
    <name evidence="1" type="ORF">UFOVP988_31</name>
</gene>
<name>A0A6J5PZ57_9CAUD</name>
<dbReference type="EMBL" id="LR797367">
    <property type="protein sequence ID" value="CAB4210682.1"/>
    <property type="molecule type" value="Genomic_DNA"/>
</dbReference>
<proteinExistence type="predicted"/>
<accession>A0A6J5PZ57</accession>
<protein>
    <submittedName>
        <fullName evidence="1">Uncharacterized protein</fullName>
    </submittedName>
</protein>
<dbReference type="EMBL" id="LR797536">
    <property type="protein sequence ID" value="CAB4223270.1"/>
    <property type="molecule type" value="Genomic_DNA"/>
</dbReference>
<evidence type="ECO:0000313" key="2">
    <source>
        <dbReference type="EMBL" id="CAB4210682.1"/>
    </source>
</evidence>
<dbReference type="EMBL" id="LR796943">
    <property type="protein sequence ID" value="CAB4176412.1"/>
    <property type="molecule type" value="Genomic_DNA"/>
</dbReference>